<dbReference type="InParanoid" id="A0A2T3B154"/>
<name>A0A2T3B154_AMORE</name>
<dbReference type="AlphaFoldDB" id="A0A2T3B154"/>
<protein>
    <submittedName>
        <fullName evidence="1">Uncharacterized protein</fullName>
    </submittedName>
</protein>
<dbReference type="Proteomes" id="UP000241818">
    <property type="component" value="Unassembled WGS sequence"/>
</dbReference>
<gene>
    <name evidence="1" type="ORF">M430DRAFT_34912</name>
</gene>
<dbReference type="RefSeq" id="XP_024720644.1">
    <property type="nucleotide sequence ID" value="XM_024866636.1"/>
</dbReference>
<dbReference type="GeneID" id="36574717"/>
<evidence type="ECO:0000313" key="1">
    <source>
        <dbReference type="EMBL" id="PSS18292.1"/>
    </source>
</evidence>
<proteinExistence type="predicted"/>
<reference evidence="1 2" key="1">
    <citation type="journal article" date="2018" name="New Phytol.">
        <title>Comparative genomics and transcriptomics depict ericoid mycorrhizal fungi as versatile saprotrophs and plant mutualists.</title>
        <authorList>
            <person name="Martino E."/>
            <person name="Morin E."/>
            <person name="Grelet G.A."/>
            <person name="Kuo A."/>
            <person name="Kohler A."/>
            <person name="Daghino S."/>
            <person name="Barry K.W."/>
            <person name="Cichocki N."/>
            <person name="Clum A."/>
            <person name="Dockter R.B."/>
            <person name="Hainaut M."/>
            <person name="Kuo R.C."/>
            <person name="LaButti K."/>
            <person name="Lindahl B.D."/>
            <person name="Lindquist E.A."/>
            <person name="Lipzen A."/>
            <person name="Khouja H.R."/>
            <person name="Magnuson J."/>
            <person name="Murat C."/>
            <person name="Ohm R.A."/>
            <person name="Singer S.W."/>
            <person name="Spatafora J.W."/>
            <person name="Wang M."/>
            <person name="Veneault-Fourrey C."/>
            <person name="Henrissat B."/>
            <person name="Grigoriev I.V."/>
            <person name="Martin F.M."/>
            <person name="Perotto S."/>
        </authorList>
    </citation>
    <scope>NUCLEOTIDE SEQUENCE [LARGE SCALE GENOMIC DNA]</scope>
    <source>
        <strain evidence="1 2">ATCC 22711</strain>
    </source>
</reference>
<keyword evidence="2" id="KW-1185">Reference proteome</keyword>
<accession>A0A2T3B154</accession>
<evidence type="ECO:0000313" key="2">
    <source>
        <dbReference type="Proteomes" id="UP000241818"/>
    </source>
</evidence>
<dbReference type="EMBL" id="KZ679011">
    <property type="protein sequence ID" value="PSS18292.1"/>
    <property type="molecule type" value="Genomic_DNA"/>
</dbReference>
<organism evidence="1 2">
    <name type="scientific">Amorphotheca resinae ATCC 22711</name>
    <dbReference type="NCBI Taxonomy" id="857342"/>
    <lineage>
        <taxon>Eukaryota</taxon>
        <taxon>Fungi</taxon>
        <taxon>Dikarya</taxon>
        <taxon>Ascomycota</taxon>
        <taxon>Pezizomycotina</taxon>
        <taxon>Leotiomycetes</taxon>
        <taxon>Helotiales</taxon>
        <taxon>Amorphothecaceae</taxon>
        <taxon>Amorphotheca</taxon>
    </lineage>
</organism>
<sequence>MGENHSFKNNRTASFCSYNECTVPELDLHAVSDLLRDNTPEYPSPPPVSDLHHWRELAALNSARLGAKQHIYRRLIKDPEYWKIEAQYLYHQTGRFQPVSSSLRNSSTKLRTEATSSNGSCWKRLARINGNHLRALDTRHLDWHRRSIPTAKYWEVEAKHLDWAFWHIRRSRAVHKAMKQSEQVYARREGGTKT</sequence>